<keyword evidence="2 5" id="KW-0645">Protease</keyword>
<feature type="signal peptide" evidence="6">
    <location>
        <begin position="1"/>
        <end position="26"/>
    </location>
</feature>
<dbReference type="Proteomes" id="UP001355056">
    <property type="component" value="Unassembled WGS sequence"/>
</dbReference>
<dbReference type="InterPro" id="IPR000209">
    <property type="entry name" value="Peptidase_S8/S53_dom"/>
</dbReference>
<protein>
    <submittedName>
        <fullName evidence="8">S8 family serine peptidase</fullName>
    </submittedName>
</protein>
<keyword evidence="3 5" id="KW-0378">Hydrolase</keyword>
<evidence type="ECO:0000256" key="2">
    <source>
        <dbReference type="ARBA" id="ARBA00022670"/>
    </source>
</evidence>
<dbReference type="PANTHER" id="PTHR43806:SF11">
    <property type="entry name" value="CEREVISIN-RELATED"/>
    <property type="match status" value="1"/>
</dbReference>
<dbReference type="InterPro" id="IPR023828">
    <property type="entry name" value="Peptidase_S8_Ser-AS"/>
</dbReference>
<feature type="active site" description="Charge relay system" evidence="5">
    <location>
        <position position="172"/>
    </location>
</feature>
<dbReference type="PROSITE" id="PS00138">
    <property type="entry name" value="SUBTILASE_SER"/>
    <property type="match status" value="1"/>
</dbReference>
<reference evidence="8 9" key="1">
    <citation type="journal article" date="2016" name="Int. J. Syst. Evol. Microbiol.">
        <title>Lysobacter erysipheiresistens sp. nov., an antagonist of powdery mildew, isolated from tobacco-cultivated soil.</title>
        <authorList>
            <person name="Xie B."/>
            <person name="Li T."/>
            <person name="Lin X."/>
            <person name="Wang C.J."/>
            <person name="Chen Y.J."/>
            <person name="Liu W.J."/>
            <person name="Zhao Z.W."/>
        </authorList>
    </citation>
    <scope>NUCLEOTIDE SEQUENCE [LARGE SCALE GENOMIC DNA]</scope>
    <source>
        <strain evidence="8 9">RS-LYSO-3</strain>
    </source>
</reference>
<dbReference type="PRINTS" id="PR00723">
    <property type="entry name" value="SUBTILISIN"/>
</dbReference>
<comment type="similarity">
    <text evidence="1 5">Belongs to the peptidase S8 family.</text>
</comment>
<dbReference type="RefSeq" id="WP_332615494.1">
    <property type="nucleotide sequence ID" value="NZ_JAXGFP010000002.1"/>
</dbReference>
<evidence type="ECO:0000259" key="7">
    <source>
        <dbReference type="Pfam" id="PF00082"/>
    </source>
</evidence>
<dbReference type="InterPro" id="IPR015500">
    <property type="entry name" value="Peptidase_S8_subtilisin-rel"/>
</dbReference>
<dbReference type="Gene3D" id="3.40.50.200">
    <property type="entry name" value="Peptidase S8/S53 domain"/>
    <property type="match status" value="1"/>
</dbReference>
<dbReference type="PANTHER" id="PTHR43806">
    <property type="entry name" value="PEPTIDASE S8"/>
    <property type="match status" value="1"/>
</dbReference>
<evidence type="ECO:0000313" key="9">
    <source>
        <dbReference type="Proteomes" id="UP001355056"/>
    </source>
</evidence>
<keyword evidence="9" id="KW-1185">Reference proteome</keyword>
<keyword evidence="6" id="KW-0732">Signal</keyword>
<dbReference type="InterPro" id="IPR022398">
    <property type="entry name" value="Peptidase_S8_His-AS"/>
</dbReference>
<accession>A0ABU7YX33</accession>
<keyword evidence="4 5" id="KW-0720">Serine protease</keyword>
<gene>
    <name evidence="8" type="ORF">SNE34_05665</name>
</gene>
<evidence type="ECO:0000256" key="3">
    <source>
        <dbReference type="ARBA" id="ARBA00022801"/>
    </source>
</evidence>
<comment type="caution">
    <text evidence="8">The sequence shown here is derived from an EMBL/GenBank/DDBJ whole genome shotgun (WGS) entry which is preliminary data.</text>
</comment>
<dbReference type="InterPro" id="IPR036852">
    <property type="entry name" value="Peptidase_S8/S53_dom_sf"/>
</dbReference>
<feature type="active site" description="Charge relay system" evidence="5">
    <location>
        <position position="136"/>
    </location>
</feature>
<name>A0ABU7YX33_9GAMM</name>
<evidence type="ECO:0000256" key="1">
    <source>
        <dbReference type="ARBA" id="ARBA00011073"/>
    </source>
</evidence>
<evidence type="ECO:0000256" key="5">
    <source>
        <dbReference type="PROSITE-ProRule" id="PRU01240"/>
    </source>
</evidence>
<evidence type="ECO:0000313" key="8">
    <source>
        <dbReference type="EMBL" id="MEG3183492.1"/>
    </source>
</evidence>
<dbReference type="SUPFAM" id="SSF52743">
    <property type="entry name" value="Subtilisin-like"/>
    <property type="match status" value="1"/>
</dbReference>
<dbReference type="InterPro" id="IPR050131">
    <property type="entry name" value="Peptidase_S8_subtilisin-like"/>
</dbReference>
<dbReference type="PROSITE" id="PS51892">
    <property type="entry name" value="SUBTILASE"/>
    <property type="match status" value="1"/>
</dbReference>
<dbReference type="EMBL" id="JAXGFP010000002">
    <property type="protein sequence ID" value="MEG3183492.1"/>
    <property type="molecule type" value="Genomic_DNA"/>
</dbReference>
<sequence>MTFRKNVLASALAVAVGSVVAGNAVAANPQRLVVNLTGGADAAAIAAQLEAAPGVEVVRVFDDFNAISVRVDADVADPSLASLAGIKSYELDAPRKVLADSYEDVTDGGETIPWGIQAVQAGDVSYMGGKKVCIVDTGYDLGHPDLQTVGVDGEDEGAGAWNGSADAPLHYHGTHVAGTIAAIDDDDGVVGVVGDGTLDLHIVRVFDEGGGFVYASDLAGAMLDCAAAGSDIISMSLGSVVESRVERQVTHKLDRQGVLLIAAAGNDGNATFSYPASYDSVVSVAAVDNDLVHAGFSQRNAAVQLAGPGVDTVSTVPRSEGFLYGIASGTSMATPHVAGVAALVWSNVPSCSNHELLEALDASARDLGTAGWDYRYGYGLVQARAAVDYLAANPCN</sequence>
<organism evidence="8 9">
    <name type="scientific">Novilysobacter erysipheiresistens</name>
    <dbReference type="NCBI Taxonomy" id="1749332"/>
    <lineage>
        <taxon>Bacteria</taxon>
        <taxon>Pseudomonadati</taxon>
        <taxon>Pseudomonadota</taxon>
        <taxon>Gammaproteobacteria</taxon>
        <taxon>Lysobacterales</taxon>
        <taxon>Lysobacteraceae</taxon>
        <taxon>Novilysobacter</taxon>
    </lineage>
</organism>
<dbReference type="Pfam" id="PF00082">
    <property type="entry name" value="Peptidase_S8"/>
    <property type="match status" value="1"/>
</dbReference>
<feature type="chain" id="PRO_5047417084" evidence="6">
    <location>
        <begin position="27"/>
        <end position="396"/>
    </location>
</feature>
<dbReference type="PROSITE" id="PS00137">
    <property type="entry name" value="SUBTILASE_HIS"/>
    <property type="match status" value="1"/>
</dbReference>
<feature type="domain" description="Peptidase S8/S53" evidence="7">
    <location>
        <begin position="129"/>
        <end position="379"/>
    </location>
</feature>
<proteinExistence type="inferred from homology"/>
<feature type="active site" description="Charge relay system" evidence="5">
    <location>
        <position position="331"/>
    </location>
</feature>
<evidence type="ECO:0000256" key="4">
    <source>
        <dbReference type="ARBA" id="ARBA00022825"/>
    </source>
</evidence>
<evidence type="ECO:0000256" key="6">
    <source>
        <dbReference type="SAM" id="SignalP"/>
    </source>
</evidence>